<accession>M3YL91</accession>
<feature type="compositionally biased region" description="Low complexity" evidence="1">
    <location>
        <begin position="180"/>
        <end position="207"/>
    </location>
</feature>
<proteinExistence type="predicted"/>
<feature type="compositionally biased region" description="Low complexity" evidence="1">
    <location>
        <begin position="264"/>
        <end position="274"/>
    </location>
</feature>
<feature type="compositionally biased region" description="Low complexity" evidence="1">
    <location>
        <begin position="119"/>
        <end position="131"/>
    </location>
</feature>
<reference evidence="2" key="1">
    <citation type="submission" date="2024-06" db="UniProtKB">
        <authorList>
            <consortium name="Ensembl"/>
        </authorList>
    </citation>
    <scope>IDENTIFICATION</scope>
</reference>
<feature type="compositionally biased region" description="Low complexity" evidence="1">
    <location>
        <begin position="67"/>
        <end position="81"/>
    </location>
</feature>
<feature type="region of interest" description="Disordered" evidence="1">
    <location>
        <begin position="1"/>
        <end position="296"/>
    </location>
</feature>
<name>M3YL91_MUSPF</name>
<feature type="compositionally biased region" description="Pro residues" evidence="1">
    <location>
        <begin position="275"/>
        <end position="288"/>
    </location>
</feature>
<evidence type="ECO:0000313" key="2">
    <source>
        <dbReference type="Ensembl" id="ENSMPUP00000012098.1"/>
    </source>
</evidence>
<organism evidence="2">
    <name type="scientific">Mustela putorius furo</name>
    <name type="common">European domestic ferret</name>
    <name type="synonym">Mustela furo</name>
    <dbReference type="NCBI Taxonomy" id="9669"/>
    <lineage>
        <taxon>Eukaryota</taxon>
        <taxon>Metazoa</taxon>
        <taxon>Chordata</taxon>
        <taxon>Craniata</taxon>
        <taxon>Vertebrata</taxon>
        <taxon>Euteleostomi</taxon>
        <taxon>Mammalia</taxon>
        <taxon>Eutheria</taxon>
        <taxon>Laurasiatheria</taxon>
        <taxon>Carnivora</taxon>
        <taxon>Caniformia</taxon>
        <taxon>Musteloidea</taxon>
        <taxon>Mustelidae</taxon>
        <taxon>Mustelinae</taxon>
        <taxon>Mustela</taxon>
    </lineage>
</organism>
<feature type="compositionally biased region" description="Basic and acidic residues" evidence="1">
    <location>
        <begin position="29"/>
        <end position="51"/>
    </location>
</feature>
<dbReference type="InParanoid" id="M3YL91"/>
<dbReference type="EMBL" id="AEYP01093989">
    <property type="status" value="NOT_ANNOTATED_CDS"/>
    <property type="molecule type" value="Genomic_DNA"/>
</dbReference>
<dbReference type="OMA" id="AELEDTW"/>
<protein>
    <submittedName>
        <fullName evidence="2">Uncharacterized protein</fullName>
    </submittedName>
</protein>
<dbReference type="HOGENOM" id="CLU_941788_0_0_1"/>
<dbReference type="Ensembl" id="ENSMPUT00000012297.1">
    <property type="protein sequence ID" value="ENSMPUP00000012098.1"/>
    <property type="gene ID" value="ENSMPUG00000012194.1"/>
</dbReference>
<dbReference type="AlphaFoldDB" id="M3YL91"/>
<sequence length="296" mass="30821">SRRPLTSGSLSRSCPGPETGGRGGADWPARLRGERPKGDRAARAGDARRDPPWGAPRPRGGGRGPRRGCSWGPRWGCWGRGDALPRGNRATRAGPLGPHPLPPRTAELEDTWLPGSTWPPAARGPAPAIAHAPRRRPGSGPPASRVRAPLAAHSRSPAGCCPRRECARRGNLGSPWLRGLSLPAPHARLPLPGAAAPVAPGPKAAGLEPSQTREPLRASPPTRDPGEQRTMPRVAGSEGRREQRGVSSRAAEVARAPPAPRPPAGRFQAAGQPTHGPPRPPPPAPAPDTPGTEPQA</sequence>
<feature type="compositionally biased region" description="Polar residues" evidence="1">
    <location>
        <begin position="1"/>
        <end position="12"/>
    </location>
</feature>
<evidence type="ECO:0000256" key="1">
    <source>
        <dbReference type="SAM" id="MobiDB-lite"/>
    </source>
</evidence>